<keyword evidence="5" id="KW-0812">Transmembrane</keyword>
<comment type="subcellular location">
    <subcellularLocation>
        <location evidence="1">Membrane</location>
        <topology evidence="1">Single-pass membrane protein</topology>
    </subcellularLocation>
</comment>
<dbReference type="PANTHER" id="PTHR11929">
    <property type="entry name" value="ALPHA- 1,3 -FUCOSYLTRANSFERASE"/>
    <property type="match status" value="1"/>
</dbReference>
<proteinExistence type="inferred from homology"/>
<organism evidence="12 13">
    <name type="scientific">Labrys monachus</name>
    <dbReference type="NCBI Taxonomy" id="217067"/>
    <lineage>
        <taxon>Bacteria</taxon>
        <taxon>Pseudomonadati</taxon>
        <taxon>Pseudomonadota</taxon>
        <taxon>Alphaproteobacteria</taxon>
        <taxon>Hyphomicrobiales</taxon>
        <taxon>Xanthobacteraceae</taxon>
        <taxon>Labrys</taxon>
    </lineage>
</organism>
<evidence type="ECO:0000256" key="4">
    <source>
        <dbReference type="ARBA" id="ARBA00022679"/>
    </source>
</evidence>
<keyword evidence="4" id="KW-0808">Transferase</keyword>
<evidence type="ECO:0000313" key="13">
    <source>
        <dbReference type="Proteomes" id="UP001237448"/>
    </source>
</evidence>
<evidence type="ECO:0000256" key="8">
    <source>
        <dbReference type="ARBA" id="ARBA00023136"/>
    </source>
</evidence>
<comment type="similarity">
    <text evidence="2">Belongs to the glycosyltransferase 10 family.</text>
</comment>
<gene>
    <name evidence="12" type="ORF">J3R73_003879</name>
</gene>
<evidence type="ECO:0000256" key="5">
    <source>
        <dbReference type="ARBA" id="ARBA00022692"/>
    </source>
</evidence>
<dbReference type="InterPro" id="IPR031481">
    <property type="entry name" value="Glyco_tran_10_N"/>
</dbReference>
<dbReference type="EMBL" id="JAUSVK010000001">
    <property type="protein sequence ID" value="MDQ0394087.1"/>
    <property type="molecule type" value="Genomic_DNA"/>
</dbReference>
<evidence type="ECO:0000256" key="3">
    <source>
        <dbReference type="ARBA" id="ARBA00022676"/>
    </source>
</evidence>
<evidence type="ECO:0000259" key="10">
    <source>
        <dbReference type="Pfam" id="PF00852"/>
    </source>
</evidence>
<dbReference type="Pfam" id="PF00852">
    <property type="entry name" value="Glyco_transf_10"/>
    <property type="match status" value="1"/>
</dbReference>
<keyword evidence="6" id="KW-0735">Signal-anchor</keyword>
<dbReference type="Gene3D" id="3.40.50.11660">
    <property type="entry name" value="Glycosyl transferase family 10, C-terminal domain"/>
    <property type="match status" value="1"/>
</dbReference>
<feature type="domain" description="Fucosyltransferase C-terminal" evidence="10">
    <location>
        <begin position="139"/>
        <end position="278"/>
    </location>
</feature>
<keyword evidence="8" id="KW-0472">Membrane</keyword>
<accession>A0ABU0FHL4</accession>
<dbReference type="SUPFAM" id="SSF53756">
    <property type="entry name" value="UDP-Glycosyltransferase/glycogen phosphorylase"/>
    <property type="match status" value="1"/>
</dbReference>
<keyword evidence="13" id="KW-1185">Reference proteome</keyword>
<protein>
    <recommendedName>
        <fullName evidence="14">Alpha-1,3-fucosyltransferase</fullName>
    </recommendedName>
</protein>
<evidence type="ECO:0000256" key="6">
    <source>
        <dbReference type="ARBA" id="ARBA00022968"/>
    </source>
</evidence>
<comment type="caution">
    <text evidence="12">The sequence shown here is derived from an EMBL/GenBank/DDBJ whole genome shotgun (WGS) entry which is preliminary data.</text>
</comment>
<reference evidence="12 13" key="1">
    <citation type="submission" date="2023-07" db="EMBL/GenBank/DDBJ databases">
        <title>Genomic Encyclopedia of Type Strains, Phase IV (KMG-IV): sequencing the most valuable type-strain genomes for metagenomic binning, comparative biology and taxonomic classification.</title>
        <authorList>
            <person name="Goeker M."/>
        </authorList>
    </citation>
    <scope>NUCLEOTIDE SEQUENCE [LARGE SCALE GENOMIC DNA]</scope>
    <source>
        <strain evidence="12 13">DSM 5896</strain>
    </source>
</reference>
<evidence type="ECO:0000259" key="11">
    <source>
        <dbReference type="Pfam" id="PF17039"/>
    </source>
</evidence>
<evidence type="ECO:0000256" key="9">
    <source>
        <dbReference type="ARBA" id="ARBA00023180"/>
    </source>
</evidence>
<dbReference type="Proteomes" id="UP001237448">
    <property type="component" value="Unassembled WGS sequence"/>
</dbReference>
<sequence length="307" mass="35056">MLILFYDTLWGQPLELGEEMDFGEEMAGTEFSTDRRRYDEADAVVFHLPEWPFTPTPAGTADGPPPKRPGQIWVAWSMECEEHYPLMRDAGFMRAFELTMTYKRDADIPLSYADPRGAAADMFAELRRPPPDRGRQAPLLASFISSSHDRSGRQAYHRELARHLPIDCYGAFMRNRTLVPDLGRQTKLETLPAYKFAIAFENARAEDYVTEKFFDPLRVGCVPVYLGAPNVEDFAPGDRCFIDAADYADPRALADHLLALSRDDDAYASYFEWKRKPLRRNFETLVQEQATSWLARLARRVRTALAG</sequence>
<dbReference type="InterPro" id="IPR038577">
    <property type="entry name" value="GT10-like_C_sf"/>
</dbReference>
<evidence type="ECO:0000256" key="1">
    <source>
        <dbReference type="ARBA" id="ARBA00004167"/>
    </source>
</evidence>
<evidence type="ECO:0000256" key="2">
    <source>
        <dbReference type="ARBA" id="ARBA00008919"/>
    </source>
</evidence>
<keyword evidence="3" id="KW-0328">Glycosyltransferase</keyword>
<keyword evidence="7" id="KW-1133">Transmembrane helix</keyword>
<keyword evidence="9" id="KW-0325">Glycoprotein</keyword>
<dbReference type="PANTHER" id="PTHR11929:SF194">
    <property type="entry name" value="ALPHA-(1,3)-FUCOSYLTRANSFERASE 10"/>
    <property type="match status" value="1"/>
</dbReference>
<evidence type="ECO:0008006" key="14">
    <source>
        <dbReference type="Google" id="ProtNLM"/>
    </source>
</evidence>
<dbReference type="InterPro" id="IPR055270">
    <property type="entry name" value="Glyco_tran_10_C"/>
</dbReference>
<name>A0ABU0FHL4_9HYPH</name>
<feature type="domain" description="Fucosyltransferase N-terminal" evidence="11">
    <location>
        <begin position="2"/>
        <end position="112"/>
    </location>
</feature>
<evidence type="ECO:0000313" key="12">
    <source>
        <dbReference type="EMBL" id="MDQ0394087.1"/>
    </source>
</evidence>
<dbReference type="InterPro" id="IPR001503">
    <property type="entry name" value="Glyco_trans_10"/>
</dbReference>
<dbReference type="RefSeq" id="WP_307430487.1">
    <property type="nucleotide sequence ID" value="NZ_JAUSVK010000001.1"/>
</dbReference>
<dbReference type="Pfam" id="PF17039">
    <property type="entry name" value="Glyco_tran_10_N"/>
    <property type="match status" value="1"/>
</dbReference>
<evidence type="ECO:0000256" key="7">
    <source>
        <dbReference type="ARBA" id="ARBA00022989"/>
    </source>
</evidence>